<dbReference type="HOGENOM" id="CLU_037990_8_0_7"/>
<sequence length="258" mass="28874">MAQIYDEIGIGYNNYRHPDPRLAVSIHRALGESRTVVNVGAGAGSYEPTDRAVIAVEPSLAMIHQRRLEHAPVVQASATALPFPEAAFDAALAILTVHHWPDQPRGLREMARVARKRVVIVTWDPEVFDFWLTADYFPEITEIDRDICPSMQALRDAFGEIEVKPLPVPHDCIDGFLGAYWRRPHAYLDAGVRGAISSFSKLTDVESGLARLRSDLESGAWEHRYGHLLQQSDADLGYRLVIVDRRTHFTTSPPELSI</sequence>
<dbReference type="Gene3D" id="3.40.50.150">
    <property type="entry name" value="Vaccinia Virus protein VP39"/>
    <property type="match status" value="1"/>
</dbReference>
<dbReference type="CDD" id="cd02440">
    <property type="entry name" value="AdoMet_MTases"/>
    <property type="match status" value="1"/>
</dbReference>
<protein>
    <recommendedName>
        <fullName evidence="1">Methyltransferase type 11 domain-containing protein</fullName>
    </recommendedName>
</protein>
<comment type="caution">
    <text evidence="2">The sequence shown here is derived from an EMBL/GenBank/DDBJ whole genome shotgun (WGS) entry which is preliminary data.</text>
</comment>
<name>W4M1V9_9BACT</name>
<feature type="domain" description="Methyltransferase type 11" evidence="1">
    <location>
        <begin position="39"/>
        <end position="118"/>
    </location>
</feature>
<organism evidence="2 3">
    <name type="scientific">Candidatus Entotheonella gemina</name>
    <dbReference type="NCBI Taxonomy" id="1429439"/>
    <lineage>
        <taxon>Bacteria</taxon>
        <taxon>Pseudomonadati</taxon>
        <taxon>Nitrospinota/Tectimicrobiota group</taxon>
        <taxon>Candidatus Tectimicrobiota</taxon>
        <taxon>Candidatus Entotheonellia</taxon>
        <taxon>Candidatus Entotheonellales</taxon>
        <taxon>Candidatus Entotheonellaceae</taxon>
        <taxon>Candidatus Entotheonella</taxon>
    </lineage>
</organism>
<dbReference type="InterPro" id="IPR029063">
    <property type="entry name" value="SAM-dependent_MTases_sf"/>
</dbReference>
<dbReference type="AlphaFoldDB" id="W4M1V9"/>
<keyword evidence="3" id="KW-1185">Reference proteome</keyword>
<proteinExistence type="predicted"/>
<dbReference type="Proteomes" id="UP000019140">
    <property type="component" value="Unassembled WGS sequence"/>
</dbReference>
<dbReference type="InterPro" id="IPR013216">
    <property type="entry name" value="Methyltransf_11"/>
</dbReference>
<accession>W4M1V9</accession>
<evidence type="ECO:0000313" key="3">
    <source>
        <dbReference type="Proteomes" id="UP000019140"/>
    </source>
</evidence>
<dbReference type="SUPFAM" id="SSF53335">
    <property type="entry name" value="S-adenosyl-L-methionine-dependent methyltransferases"/>
    <property type="match status" value="1"/>
</dbReference>
<reference evidence="2 3" key="1">
    <citation type="journal article" date="2014" name="Nature">
        <title>An environmental bacterial taxon with a large and distinct metabolic repertoire.</title>
        <authorList>
            <person name="Wilson M.C."/>
            <person name="Mori T."/>
            <person name="Ruckert C."/>
            <person name="Uria A.R."/>
            <person name="Helf M.J."/>
            <person name="Takada K."/>
            <person name="Gernert C."/>
            <person name="Steffens U.A."/>
            <person name="Heycke N."/>
            <person name="Schmitt S."/>
            <person name="Rinke C."/>
            <person name="Helfrich E.J."/>
            <person name="Brachmann A.O."/>
            <person name="Gurgui C."/>
            <person name="Wakimoto T."/>
            <person name="Kracht M."/>
            <person name="Crusemann M."/>
            <person name="Hentschel U."/>
            <person name="Abe I."/>
            <person name="Matsunaga S."/>
            <person name="Kalinowski J."/>
            <person name="Takeyama H."/>
            <person name="Piel J."/>
        </authorList>
    </citation>
    <scope>NUCLEOTIDE SEQUENCE [LARGE SCALE GENOMIC DNA]</scope>
    <source>
        <strain evidence="3">TSY2</strain>
    </source>
</reference>
<dbReference type="GO" id="GO:0008757">
    <property type="term" value="F:S-adenosylmethionine-dependent methyltransferase activity"/>
    <property type="evidence" value="ECO:0007669"/>
    <property type="project" value="InterPro"/>
</dbReference>
<dbReference type="EMBL" id="AZHX01001249">
    <property type="protein sequence ID" value="ETX04304.1"/>
    <property type="molecule type" value="Genomic_DNA"/>
</dbReference>
<gene>
    <name evidence="2" type="ORF">ETSY2_29530</name>
</gene>
<evidence type="ECO:0000259" key="1">
    <source>
        <dbReference type="Pfam" id="PF08241"/>
    </source>
</evidence>
<evidence type="ECO:0000313" key="2">
    <source>
        <dbReference type="EMBL" id="ETX04304.1"/>
    </source>
</evidence>
<dbReference type="Pfam" id="PF08241">
    <property type="entry name" value="Methyltransf_11"/>
    <property type="match status" value="1"/>
</dbReference>